<feature type="transmembrane region" description="Helical" evidence="1">
    <location>
        <begin position="119"/>
        <end position="137"/>
    </location>
</feature>
<evidence type="ECO:0000256" key="1">
    <source>
        <dbReference type="SAM" id="Phobius"/>
    </source>
</evidence>
<feature type="transmembrane region" description="Helical" evidence="1">
    <location>
        <begin position="58"/>
        <end position="75"/>
    </location>
</feature>
<dbReference type="Proteomes" id="UP000677913">
    <property type="component" value="Unassembled WGS sequence"/>
</dbReference>
<feature type="transmembrane region" description="Helical" evidence="1">
    <location>
        <begin position="232"/>
        <end position="248"/>
    </location>
</feature>
<dbReference type="PANTHER" id="PTHR36840:SF1">
    <property type="entry name" value="BLL5714 PROTEIN"/>
    <property type="match status" value="1"/>
</dbReference>
<name>A0A8J8BCJ9_9ACTN</name>
<dbReference type="PANTHER" id="PTHR36840">
    <property type="entry name" value="BLL5714 PROTEIN"/>
    <property type="match status" value="1"/>
</dbReference>
<feature type="transmembrane region" description="Helical" evidence="1">
    <location>
        <begin position="363"/>
        <end position="382"/>
    </location>
</feature>
<evidence type="ECO:0000313" key="2">
    <source>
        <dbReference type="EMBL" id="MBS2965182.1"/>
    </source>
</evidence>
<keyword evidence="1" id="KW-0472">Membrane</keyword>
<dbReference type="AlphaFoldDB" id="A0A8J8BCJ9"/>
<keyword evidence="1" id="KW-0812">Transmembrane</keyword>
<reference evidence="2" key="1">
    <citation type="submission" date="2021-04" db="EMBL/GenBank/DDBJ databases">
        <title>Genome based classification of Actinospica acidithermotolerans sp. nov., an actinobacterium isolated from an Indonesian hot spring.</title>
        <authorList>
            <person name="Kusuma A.B."/>
            <person name="Putra K.E."/>
            <person name="Nafisah S."/>
            <person name="Loh J."/>
            <person name="Nouioui I."/>
            <person name="Goodfellow M."/>
        </authorList>
    </citation>
    <scope>NUCLEOTIDE SEQUENCE</scope>
    <source>
        <strain evidence="2">DSM 45618</strain>
    </source>
</reference>
<accession>A0A8J8BCJ9</accession>
<feature type="transmembrane region" description="Helical" evidence="1">
    <location>
        <begin position="143"/>
        <end position="160"/>
    </location>
</feature>
<dbReference type="RefSeq" id="WP_211469540.1">
    <property type="nucleotide sequence ID" value="NZ_JAGSXH010000073.1"/>
</dbReference>
<dbReference type="InterPro" id="IPR010640">
    <property type="entry name" value="Low_temperature_requirement_A"/>
</dbReference>
<keyword evidence="3" id="KW-1185">Reference proteome</keyword>
<feature type="transmembrane region" description="Helical" evidence="1">
    <location>
        <begin position="254"/>
        <end position="276"/>
    </location>
</feature>
<protein>
    <submittedName>
        <fullName evidence="2">Low temperature requirement protein A</fullName>
    </submittedName>
</protein>
<evidence type="ECO:0000313" key="3">
    <source>
        <dbReference type="Proteomes" id="UP000677913"/>
    </source>
</evidence>
<comment type="caution">
    <text evidence="2">The sequence shown here is derived from an EMBL/GenBank/DDBJ whole genome shotgun (WGS) entry which is preliminary data.</text>
</comment>
<feature type="transmembrane region" description="Helical" evidence="1">
    <location>
        <begin position="388"/>
        <end position="407"/>
    </location>
</feature>
<proteinExistence type="predicted"/>
<feature type="transmembrane region" description="Helical" evidence="1">
    <location>
        <begin position="333"/>
        <end position="351"/>
    </location>
</feature>
<feature type="transmembrane region" description="Helical" evidence="1">
    <location>
        <begin position="297"/>
        <end position="321"/>
    </location>
</feature>
<sequence length="425" mass="45156">MSEVQQASGAERAAARAEARFDGAAEPLASAGPDAAPEDRAVATPVNPHGQRVSWAELFFDLIFVFAVTQVASAAQNAVSAVAVGRALVLFVPFWWAWVGVSILYNGVEPTSSRRHLKVFAPGFGAFIMCICVPDAYGGRGTVFAFAYLGIRALLVFSIRRRGFFHDQFNPYTVSAAVSAPLFVAGSLTALPTRGWIWLAAAAIELTTPTLLRRRLDDLHFDASHLPERFGLFVIIALGEVLVGVGVQESHQGLGWIALTALALAFVLSCALWWTYFHFAAPALEHALREARIQSTLVRSVFSHGHLAIVTGLILIAAGLAQTVRDPLRHPGGVHAYFLAAGTALYLLSFCYTRARMFGGMGVARLVGGLLATALAAIGPFAPAVATLAALAGLVIALNAFEAWWVAGDRSVLIIRTGRGAIPGA</sequence>
<gene>
    <name evidence="2" type="ORF">KGA66_19180</name>
</gene>
<dbReference type="EMBL" id="JAGSXH010000073">
    <property type="protein sequence ID" value="MBS2965182.1"/>
    <property type="molecule type" value="Genomic_DNA"/>
</dbReference>
<organism evidence="2 3">
    <name type="scientific">Actinocrinis puniceicyclus</name>
    <dbReference type="NCBI Taxonomy" id="977794"/>
    <lineage>
        <taxon>Bacteria</taxon>
        <taxon>Bacillati</taxon>
        <taxon>Actinomycetota</taxon>
        <taxon>Actinomycetes</taxon>
        <taxon>Catenulisporales</taxon>
        <taxon>Actinospicaceae</taxon>
        <taxon>Actinocrinis</taxon>
    </lineage>
</organism>
<feature type="transmembrane region" description="Helical" evidence="1">
    <location>
        <begin position="87"/>
        <end position="107"/>
    </location>
</feature>
<keyword evidence="1" id="KW-1133">Transmembrane helix</keyword>
<dbReference type="Pfam" id="PF06772">
    <property type="entry name" value="LtrA"/>
    <property type="match status" value="1"/>
</dbReference>